<reference evidence="2 3" key="1">
    <citation type="submission" date="2019-07" db="EMBL/GenBank/DDBJ databases">
        <title>Genome sequencing of 100 strains of the haloalkaliphilic chemolithoautotrophic sulfur-oxidizing bacterium Thioalkalivibrio.</title>
        <authorList>
            <person name="Muyzer G."/>
        </authorList>
    </citation>
    <scope>NUCLEOTIDE SEQUENCE [LARGE SCALE GENOMIC DNA]</scope>
    <source>
        <strain evidence="2 3">ASO4-4</strain>
    </source>
</reference>
<gene>
    <name evidence="2" type="ORF">LZ24_00376</name>
</gene>
<dbReference type="RefSeq" id="WP_144681758.1">
    <property type="nucleotide sequence ID" value="NZ_VLLC01000002.1"/>
</dbReference>
<evidence type="ECO:0000313" key="3">
    <source>
        <dbReference type="Proteomes" id="UP000318307"/>
    </source>
</evidence>
<keyword evidence="1" id="KW-0472">Membrane</keyword>
<dbReference type="AlphaFoldDB" id="A0A562S607"/>
<dbReference type="EMBL" id="VLLC01000002">
    <property type="protein sequence ID" value="TWI76755.1"/>
    <property type="molecule type" value="Genomic_DNA"/>
</dbReference>
<evidence type="ECO:0000256" key="1">
    <source>
        <dbReference type="SAM" id="Phobius"/>
    </source>
</evidence>
<dbReference type="OrthoDB" id="9788704at2"/>
<organism evidence="2 3">
    <name type="scientific">Desulfobotulus alkaliphilus</name>
    <dbReference type="NCBI Taxonomy" id="622671"/>
    <lineage>
        <taxon>Bacteria</taxon>
        <taxon>Pseudomonadati</taxon>
        <taxon>Thermodesulfobacteriota</taxon>
        <taxon>Desulfobacteria</taxon>
        <taxon>Desulfobacterales</taxon>
        <taxon>Desulfobacteraceae</taxon>
        <taxon>Desulfobotulus</taxon>
    </lineage>
</organism>
<keyword evidence="1" id="KW-1133">Transmembrane helix</keyword>
<dbReference type="Proteomes" id="UP000318307">
    <property type="component" value="Unassembled WGS sequence"/>
</dbReference>
<proteinExistence type="predicted"/>
<protein>
    <submittedName>
        <fullName evidence="2">Uncharacterized protein</fullName>
    </submittedName>
</protein>
<comment type="caution">
    <text evidence="2">The sequence shown here is derived from an EMBL/GenBank/DDBJ whole genome shotgun (WGS) entry which is preliminary data.</text>
</comment>
<feature type="transmembrane region" description="Helical" evidence="1">
    <location>
        <begin position="60"/>
        <end position="81"/>
    </location>
</feature>
<name>A0A562S607_9BACT</name>
<keyword evidence="1" id="KW-0812">Transmembrane</keyword>
<keyword evidence="3" id="KW-1185">Reference proteome</keyword>
<accession>A0A562S607</accession>
<sequence length="82" mass="9536">MIDRLIMLGQQLRSKQPKQCSRCGLSYEDSKMNCPHCSGLSERELEELIQRKKAMIRGNVLHMLFVFAALAVFFILFFWLLG</sequence>
<evidence type="ECO:0000313" key="2">
    <source>
        <dbReference type="EMBL" id="TWI76755.1"/>
    </source>
</evidence>